<accession>A0ABP0SCQ4</accession>
<protein>
    <submittedName>
        <fullName evidence="1">E3 ubiquitin-protein ligase HERC1</fullName>
    </submittedName>
</protein>
<keyword evidence="2" id="KW-1185">Reference proteome</keyword>
<organism evidence="1 2">
    <name type="scientific">Durusdinium trenchii</name>
    <dbReference type="NCBI Taxonomy" id="1381693"/>
    <lineage>
        <taxon>Eukaryota</taxon>
        <taxon>Sar</taxon>
        <taxon>Alveolata</taxon>
        <taxon>Dinophyceae</taxon>
        <taxon>Suessiales</taxon>
        <taxon>Symbiodiniaceae</taxon>
        <taxon>Durusdinium</taxon>
    </lineage>
</organism>
<evidence type="ECO:0000313" key="1">
    <source>
        <dbReference type="EMBL" id="CAK9110187.1"/>
    </source>
</evidence>
<proteinExistence type="predicted"/>
<dbReference type="EMBL" id="CAXAMM010043464">
    <property type="protein sequence ID" value="CAK9110187.1"/>
    <property type="molecule type" value="Genomic_DNA"/>
</dbReference>
<sequence length="629" mass="70357">MHQQEPSEPFDGLWDEIPELADGLAPKPTLGTHHISPEAIRSRSRRIFEKRADGLKKVSDQIWNDWKAKGPKKDPYENRCLYYVEMAVKGSYKKASRVEISKRARLHEKGAVGSMSLQPDDLIGQQPELGICLGGGSLKLNDGIDLTKSDEEDGADTKTRKALGIPEMDPDALPSALTQKLWKAISDSISNLEEIQTEISQAYSNGVVAGFSKEPFMPKETAEVSQKGSGQFEPGDTSFNYAEVLADGAPAASLHHFAKVARQEVTGTNLDHEMCKKNASRDAHAFVGKWGLAWKVPLSYMDYGDGEKLPYLSPISFVRFLVEKAPELLVGGCPEMKTGRAHLEAFWREYKGTHPSHRLFHDEHSARMLSNTFAFALHGDEGRGLKRANTTVVMMESCIGVGTWSNMFHKRNLRECSECCVCEATTKKFRSVAGAVARDNPLSAFQTTNLKQNSFLTKFVLAVIPGKNPELVRQLLVHVTRDLHSLYHEGVMLPSGERYFVAITGLKGDLPWHIGVWGELTRCFQKQLAADTFMCHECLAGVTAYPFEDTSDEPSWAPTIFTRRPYAVPPTVCSIPFERDVPGRPDERIFRRDFFHNTKMGVLRDYVGSTIMLLCKLKYWHEQGQSNSK</sequence>
<reference evidence="1 2" key="1">
    <citation type="submission" date="2024-02" db="EMBL/GenBank/DDBJ databases">
        <authorList>
            <person name="Chen Y."/>
            <person name="Shah S."/>
            <person name="Dougan E. K."/>
            <person name="Thang M."/>
            <person name="Chan C."/>
        </authorList>
    </citation>
    <scope>NUCLEOTIDE SEQUENCE [LARGE SCALE GENOMIC DNA]</scope>
</reference>
<evidence type="ECO:0000313" key="2">
    <source>
        <dbReference type="Proteomes" id="UP001642464"/>
    </source>
</evidence>
<feature type="non-terminal residue" evidence="1">
    <location>
        <position position="629"/>
    </location>
</feature>
<dbReference type="Proteomes" id="UP001642464">
    <property type="component" value="Unassembled WGS sequence"/>
</dbReference>
<comment type="caution">
    <text evidence="1">The sequence shown here is derived from an EMBL/GenBank/DDBJ whole genome shotgun (WGS) entry which is preliminary data.</text>
</comment>
<gene>
    <name evidence="1" type="ORF">SCF082_LOCUS51186</name>
</gene>
<name>A0ABP0SCQ4_9DINO</name>